<evidence type="ECO:0000256" key="1">
    <source>
        <dbReference type="ARBA" id="ARBA00023015"/>
    </source>
</evidence>
<dbReference type="RefSeq" id="WP_120573708.1">
    <property type="nucleotide sequence ID" value="NZ_CP024087.1"/>
</dbReference>
<dbReference type="GO" id="GO:0003677">
    <property type="term" value="F:DNA binding"/>
    <property type="evidence" value="ECO:0007669"/>
    <property type="project" value="UniProtKB-KW"/>
</dbReference>
<gene>
    <name evidence="5" type="ORF">CSH63_04970</name>
</gene>
<dbReference type="SMART" id="SM00421">
    <property type="entry name" value="HTH_LUXR"/>
    <property type="match status" value="1"/>
</dbReference>
<dbReference type="PRINTS" id="PR00038">
    <property type="entry name" value="HTHLUXR"/>
</dbReference>
<evidence type="ECO:0000313" key="6">
    <source>
        <dbReference type="Proteomes" id="UP000267804"/>
    </source>
</evidence>
<reference evidence="5 6" key="1">
    <citation type="submission" date="2017-10" db="EMBL/GenBank/DDBJ databases">
        <title>Integration of genomic and chemical information greatly accelerates assignment of the full stereostructure of myelolactone, a potent inhibitor of myeloma from a marine-derived Micromonospora.</title>
        <authorList>
            <person name="Kim M.C."/>
            <person name="Machado H."/>
            <person name="Jensen P.R."/>
            <person name="Fenical W."/>
        </authorList>
    </citation>
    <scope>NUCLEOTIDE SEQUENCE [LARGE SCALE GENOMIC DNA]</scope>
    <source>
        <strain evidence="5 6">CNY-010</strain>
    </source>
</reference>
<dbReference type="GO" id="GO:0006355">
    <property type="term" value="P:regulation of DNA-templated transcription"/>
    <property type="evidence" value="ECO:0007669"/>
    <property type="project" value="InterPro"/>
</dbReference>
<evidence type="ECO:0000259" key="4">
    <source>
        <dbReference type="PROSITE" id="PS50043"/>
    </source>
</evidence>
<dbReference type="InterPro" id="IPR000792">
    <property type="entry name" value="Tscrpt_reg_LuxR_C"/>
</dbReference>
<keyword evidence="3" id="KW-0804">Transcription</keyword>
<name>A0A386WH47_9ACTN</name>
<sequence length="145" mass="16143">MSHPPHQDGGLAAAMKSLDEVLAHFQMIGELARDARGRLASACQEPQPVREHTPAVALVARQTVELTRRQQQVLELLVQGVTNRRISRTLHITEQTVKAHLHMIYRKLGAADRTEAVVIAMRSALVPAHPRVERPAPLPRREPTL</sequence>
<dbReference type="Gene3D" id="1.10.10.10">
    <property type="entry name" value="Winged helix-like DNA-binding domain superfamily/Winged helix DNA-binding domain"/>
    <property type="match status" value="1"/>
</dbReference>
<dbReference type="Pfam" id="PF00196">
    <property type="entry name" value="GerE"/>
    <property type="match status" value="1"/>
</dbReference>
<dbReference type="InterPro" id="IPR036388">
    <property type="entry name" value="WH-like_DNA-bd_sf"/>
</dbReference>
<feature type="domain" description="HTH luxR-type" evidence="4">
    <location>
        <begin position="59"/>
        <end position="124"/>
    </location>
</feature>
<evidence type="ECO:0000256" key="2">
    <source>
        <dbReference type="ARBA" id="ARBA00023125"/>
    </source>
</evidence>
<organism evidence="5 6">
    <name type="scientific">Micromonospora tulbaghiae</name>
    <dbReference type="NCBI Taxonomy" id="479978"/>
    <lineage>
        <taxon>Bacteria</taxon>
        <taxon>Bacillati</taxon>
        <taxon>Actinomycetota</taxon>
        <taxon>Actinomycetes</taxon>
        <taxon>Micromonosporales</taxon>
        <taxon>Micromonosporaceae</taxon>
        <taxon>Micromonospora</taxon>
    </lineage>
</organism>
<evidence type="ECO:0000256" key="3">
    <source>
        <dbReference type="ARBA" id="ARBA00023163"/>
    </source>
</evidence>
<dbReference type="Proteomes" id="UP000267804">
    <property type="component" value="Chromosome"/>
</dbReference>
<dbReference type="InterPro" id="IPR016032">
    <property type="entry name" value="Sig_transdc_resp-reg_C-effctor"/>
</dbReference>
<dbReference type="PANTHER" id="PTHR44688:SF16">
    <property type="entry name" value="DNA-BINDING TRANSCRIPTIONAL ACTIVATOR DEVR_DOSR"/>
    <property type="match status" value="1"/>
</dbReference>
<dbReference type="PROSITE" id="PS50043">
    <property type="entry name" value="HTH_LUXR_2"/>
    <property type="match status" value="1"/>
</dbReference>
<dbReference type="PANTHER" id="PTHR44688">
    <property type="entry name" value="DNA-BINDING TRANSCRIPTIONAL ACTIVATOR DEVR_DOSR"/>
    <property type="match status" value="1"/>
</dbReference>
<dbReference type="KEGG" id="mtua:CSH63_04970"/>
<dbReference type="EMBL" id="CP024087">
    <property type="protein sequence ID" value="AYF26819.1"/>
    <property type="molecule type" value="Genomic_DNA"/>
</dbReference>
<evidence type="ECO:0000313" key="5">
    <source>
        <dbReference type="EMBL" id="AYF26819.1"/>
    </source>
</evidence>
<dbReference type="CDD" id="cd06170">
    <property type="entry name" value="LuxR_C_like"/>
    <property type="match status" value="1"/>
</dbReference>
<keyword evidence="2" id="KW-0238">DNA-binding</keyword>
<protein>
    <submittedName>
        <fullName evidence="5">Helix-turn-helix transcriptional regulator</fullName>
    </submittedName>
</protein>
<keyword evidence="1" id="KW-0805">Transcription regulation</keyword>
<accession>A0A386WH47</accession>
<dbReference type="SUPFAM" id="SSF46894">
    <property type="entry name" value="C-terminal effector domain of the bipartite response regulators"/>
    <property type="match status" value="1"/>
</dbReference>
<dbReference type="AlphaFoldDB" id="A0A386WH47"/>
<proteinExistence type="predicted"/>